<gene>
    <name evidence="2" type="ORF">FHI69_24105</name>
</gene>
<sequence>MFNSNRDIKIYAVDGRWEVPSLFNSSGPDAKEEIGSLPQGGYSHAAIDLTEFVNGAYQRGDDAVGFVIMSKGGYTNFNDAINIGREKYLNLTLTSAVPEPSGYAMTLLGLGLLGFVAQRRARRKSVEA</sequence>
<dbReference type="RefSeq" id="WP_139092266.1">
    <property type="nucleotide sequence ID" value="NZ_VDGE01000013.1"/>
</dbReference>
<evidence type="ECO:0000259" key="1">
    <source>
        <dbReference type="Pfam" id="PF07589"/>
    </source>
</evidence>
<protein>
    <submittedName>
        <fullName evidence="2">PEP-CTERM sorting domain-containing protein</fullName>
    </submittedName>
</protein>
<proteinExistence type="predicted"/>
<comment type="caution">
    <text evidence="2">The sequence shown here is derived from an EMBL/GenBank/DDBJ whole genome shotgun (WGS) entry which is preliminary data.</text>
</comment>
<dbReference type="AlphaFoldDB" id="A0A5C4NG93"/>
<dbReference type="EMBL" id="VDGE01000013">
    <property type="protein sequence ID" value="TNC73142.1"/>
    <property type="molecule type" value="Genomic_DNA"/>
</dbReference>
<reference evidence="2 3" key="1">
    <citation type="submission" date="2019-06" db="EMBL/GenBank/DDBJ databases">
        <title>Genome sequence of Janthinobacterium lividum UCD_MED1.</title>
        <authorList>
            <person name="De Leon M.E."/>
            <person name="Jospin G."/>
        </authorList>
    </citation>
    <scope>NUCLEOTIDE SEQUENCE [LARGE SCALE GENOMIC DNA]</scope>
    <source>
        <strain evidence="2 3">UCD_MED1</strain>
    </source>
</reference>
<feature type="domain" description="Ice-binding protein C-terminal" evidence="1">
    <location>
        <begin position="96"/>
        <end position="120"/>
    </location>
</feature>
<name>A0A5C4NG93_9BURK</name>
<evidence type="ECO:0000313" key="3">
    <source>
        <dbReference type="Proteomes" id="UP000305681"/>
    </source>
</evidence>
<dbReference type="Pfam" id="PF07589">
    <property type="entry name" value="PEP-CTERM"/>
    <property type="match status" value="1"/>
</dbReference>
<evidence type="ECO:0000313" key="2">
    <source>
        <dbReference type="EMBL" id="TNC73142.1"/>
    </source>
</evidence>
<organism evidence="2 3">
    <name type="scientific">Janthinobacterium lividum</name>
    <dbReference type="NCBI Taxonomy" id="29581"/>
    <lineage>
        <taxon>Bacteria</taxon>
        <taxon>Pseudomonadati</taxon>
        <taxon>Pseudomonadota</taxon>
        <taxon>Betaproteobacteria</taxon>
        <taxon>Burkholderiales</taxon>
        <taxon>Oxalobacteraceae</taxon>
        <taxon>Janthinobacterium</taxon>
    </lineage>
</organism>
<dbReference type="Proteomes" id="UP000305681">
    <property type="component" value="Unassembled WGS sequence"/>
</dbReference>
<dbReference type="InterPro" id="IPR013424">
    <property type="entry name" value="Ice-binding_C"/>
</dbReference>
<accession>A0A5C4NG93</accession>
<dbReference type="NCBIfam" id="TIGR02595">
    <property type="entry name" value="PEP_CTERM"/>
    <property type="match status" value="1"/>
</dbReference>